<comment type="caution">
    <text evidence="1">The sequence shown here is derived from an EMBL/GenBank/DDBJ whole genome shotgun (WGS) entry which is preliminary data.</text>
</comment>
<evidence type="ECO:0000313" key="1">
    <source>
        <dbReference type="EMBL" id="TYQ01173.1"/>
    </source>
</evidence>
<dbReference type="AlphaFoldDB" id="A0A652YIU9"/>
<proteinExistence type="predicted"/>
<protein>
    <submittedName>
        <fullName evidence="1">Uncharacterized protein</fullName>
    </submittedName>
</protein>
<reference evidence="1" key="1">
    <citation type="submission" date="2019-07" db="EMBL/GenBank/DDBJ databases">
        <title>Genomic Encyclopedia of Type Strains, Phase IV (KMG-IV): sequencing the most valuable type-strain genomes for metagenomic binning, comparative biology and taxonomic classification.</title>
        <authorList>
            <person name="Goeker M."/>
        </authorList>
    </citation>
    <scope>NUCLEOTIDE SEQUENCE</scope>
    <source>
        <strain evidence="1">DSM 44596</strain>
    </source>
</reference>
<accession>A0A652YIU9</accession>
<gene>
    <name evidence="1" type="ORF">FNL38_10822</name>
</gene>
<sequence>MEIRVTVPGSAFATYSRVTFSTSREEDHRVESPVFRAVSKREEILMILCQP</sequence>
<name>A0A652YIU9_NOCGL</name>
<organism evidence="1">
    <name type="scientific">Nocardia globerula</name>
    <dbReference type="NCBI Taxonomy" id="1818"/>
    <lineage>
        <taxon>Bacteria</taxon>
        <taxon>Bacillati</taxon>
        <taxon>Actinomycetota</taxon>
        <taxon>Actinomycetes</taxon>
        <taxon>Mycobacteriales</taxon>
        <taxon>Nocardiaceae</taxon>
        <taxon>Nocardia</taxon>
    </lineage>
</organism>
<dbReference type="EMBL" id="VNIQ01000008">
    <property type="protein sequence ID" value="TYQ01173.1"/>
    <property type="molecule type" value="Genomic_DNA"/>
</dbReference>